<keyword evidence="4" id="KW-1185">Reference proteome</keyword>
<dbReference type="eggNOG" id="COG0381">
    <property type="taxonomic scope" value="Bacteria"/>
</dbReference>
<organism evidence="3 4">
    <name type="scientific">Shewanella sediminis (strain HAW-EB3)</name>
    <dbReference type="NCBI Taxonomy" id="425104"/>
    <lineage>
        <taxon>Bacteria</taxon>
        <taxon>Pseudomonadati</taxon>
        <taxon>Pseudomonadota</taxon>
        <taxon>Gammaproteobacteria</taxon>
        <taxon>Alteromonadales</taxon>
        <taxon>Shewanellaceae</taxon>
        <taxon>Shewanella</taxon>
    </lineage>
</organism>
<evidence type="ECO:0000313" key="3">
    <source>
        <dbReference type="EMBL" id="ABV37574.1"/>
    </source>
</evidence>
<dbReference type="RefSeq" id="WP_012143304.1">
    <property type="nucleotide sequence ID" value="NC_009831.1"/>
</dbReference>
<accession>A8FXK1</accession>
<dbReference type="Pfam" id="PF02350">
    <property type="entry name" value="Epimerase_2"/>
    <property type="match status" value="1"/>
</dbReference>
<dbReference type="HOGENOM" id="CLU_041674_0_1_6"/>
<dbReference type="NCBIfam" id="TIGR00236">
    <property type="entry name" value="wecB"/>
    <property type="match status" value="1"/>
</dbReference>
<dbReference type="SUPFAM" id="SSF53756">
    <property type="entry name" value="UDP-Glycosyltransferase/glycogen phosphorylase"/>
    <property type="match status" value="1"/>
</dbReference>
<proteinExistence type="inferred from homology"/>
<dbReference type="CDD" id="cd03786">
    <property type="entry name" value="GTB_UDP-GlcNAc_2-Epimerase"/>
    <property type="match status" value="1"/>
</dbReference>
<protein>
    <submittedName>
        <fullName evidence="3">UDP-N-acetylglucosamine 2-epimerase</fullName>
        <ecNumber evidence="3">5.1.3.14</ecNumber>
    </submittedName>
</protein>
<evidence type="ECO:0000313" key="4">
    <source>
        <dbReference type="Proteomes" id="UP000002015"/>
    </source>
</evidence>
<name>A8FXK1_SHESH</name>
<dbReference type="InterPro" id="IPR003331">
    <property type="entry name" value="UDP_GlcNAc_Epimerase_2_dom"/>
</dbReference>
<dbReference type="GO" id="GO:0008761">
    <property type="term" value="F:UDP-N-acetylglucosamine 2-epimerase activity"/>
    <property type="evidence" value="ECO:0007669"/>
    <property type="project" value="UniProtKB-EC"/>
</dbReference>
<reference evidence="3 4" key="1">
    <citation type="submission" date="2007-08" db="EMBL/GenBank/DDBJ databases">
        <title>Complete sequence of Shewanella sediminis HAW-EB3.</title>
        <authorList>
            <consortium name="US DOE Joint Genome Institute"/>
            <person name="Copeland A."/>
            <person name="Lucas S."/>
            <person name="Lapidus A."/>
            <person name="Barry K."/>
            <person name="Glavina del Rio T."/>
            <person name="Dalin E."/>
            <person name="Tice H."/>
            <person name="Pitluck S."/>
            <person name="Chertkov O."/>
            <person name="Brettin T."/>
            <person name="Bruce D."/>
            <person name="Detter J.C."/>
            <person name="Han C."/>
            <person name="Schmutz J."/>
            <person name="Larimer F."/>
            <person name="Land M."/>
            <person name="Hauser L."/>
            <person name="Kyrpides N."/>
            <person name="Kim E."/>
            <person name="Zhao J.-S."/>
            <person name="Richardson P."/>
        </authorList>
    </citation>
    <scope>NUCLEOTIDE SEQUENCE [LARGE SCALE GENOMIC DNA]</scope>
    <source>
        <strain evidence="3 4">HAW-EB3</strain>
    </source>
</reference>
<sequence>MKVLTVIGARPQFIKAATVSRAIKEHNEENPDRTINEIIVHTGQHYDMNMSDIFFEEMDIPKPGYSLGIGGGTHGAMTGQQLEQIEKVLLKEQPDWVLVYGDTNSTLAGALAASKLHIKVAHVEAGLRSFNMKMPEEQNRILTDRISSALFCPTQTAVKNLEAEGYSNFGIDINIVGDVMYDAALFYTERAVKPSSIDDLDLSDGFVLSTIHRAENTDDRDRLSEIVSALNQLHLERPVVMPLHPRTKKKLEEFGLKLNVKLIDPIGYLEMVYLLARCTFVASDSGGVQKEAYFFNKHCLVLRDETEWVELVDNGSNFIVGTNKELITSKGEEILRKELPGSCFGQNLYGTGDAAKQVVAFLNNKK</sequence>
<gene>
    <name evidence="3" type="ordered locus">Ssed_2967</name>
</gene>
<evidence type="ECO:0000256" key="1">
    <source>
        <dbReference type="RuleBase" id="RU003513"/>
    </source>
</evidence>
<dbReference type="OrthoDB" id="9803238at2"/>
<dbReference type="InterPro" id="IPR029767">
    <property type="entry name" value="WecB-like"/>
</dbReference>
<dbReference type="PANTHER" id="PTHR43174">
    <property type="entry name" value="UDP-N-ACETYLGLUCOSAMINE 2-EPIMERASE"/>
    <property type="match status" value="1"/>
</dbReference>
<dbReference type="Proteomes" id="UP000002015">
    <property type="component" value="Chromosome"/>
</dbReference>
<dbReference type="EC" id="5.1.3.14" evidence="3"/>
<dbReference type="KEGG" id="sse:Ssed_2967"/>
<comment type="similarity">
    <text evidence="1">Belongs to the UDP-N-acetylglucosamine 2-epimerase family.</text>
</comment>
<dbReference type="PANTHER" id="PTHR43174:SF1">
    <property type="entry name" value="UDP-N-ACETYLGLUCOSAMINE 2-EPIMERASE"/>
    <property type="match status" value="1"/>
</dbReference>
<evidence type="ECO:0000259" key="2">
    <source>
        <dbReference type="Pfam" id="PF02350"/>
    </source>
</evidence>
<dbReference type="AlphaFoldDB" id="A8FXK1"/>
<dbReference type="EMBL" id="CP000821">
    <property type="protein sequence ID" value="ABV37574.1"/>
    <property type="molecule type" value="Genomic_DNA"/>
</dbReference>
<keyword evidence="1 3" id="KW-0413">Isomerase</keyword>
<dbReference type="STRING" id="425104.Ssed_2967"/>
<feature type="domain" description="UDP-N-acetylglucosamine 2-epimerase" evidence="2">
    <location>
        <begin position="32"/>
        <end position="362"/>
    </location>
</feature>
<dbReference type="Gene3D" id="3.40.50.2000">
    <property type="entry name" value="Glycogen Phosphorylase B"/>
    <property type="match status" value="2"/>
</dbReference>